<evidence type="ECO:0000313" key="2">
    <source>
        <dbReference type="EMBL" id="MBC8362670.1"/>
    </source>
</evidence>
<dbReference type="Proteomes" id="UP000603434">
    <property type="component" value="Unassembled WGS sequence"/>
</dbReference>
<name>A0A8J6NP24_9BACT</name>
<protein>
    <submittedName>
        <fullName evidence="2">Uncharacterized protein</fullName>
    </submittedName>
</protein>
<reference evidence="2 3" key="1">
    <citation type="submission" date="2020-08" db="EMBL/GenBank/DDBJ databases">
        <title>Bridging the membrane lipid divide: bacteria of the FCB group superphylum have the potential to synthesize archaeal ether lipids.</title>
        <authorList>
            <person name="Villanueva L."/>
            <person name="Von Meijenfeldt F.A.B."/>
            <person name="Westbye A.B."/>
            <person name="Yadav S."/>
            <person name="Hopmans E.C."/>
            <person name="Dutilh B.E."/>
            <person name="Sinninghe Damste J.S."/>
        </authorList>
    </citation>
    <scope>NUCLEOTIDE SEQUENCE [LARGE SCALE GENOMIC DNA]</scope>
    <source>
        <strain evidence="2">NIOZ-UU30</strain>
    </source>
</reference>
<keyword evidence="1" id="KW-0175">Coiled coil</keyword>
<proteinExistence type="predicted"/>
<evidence type="ECO:0000313" key="3">
    <source>
        <dbReference type="Proteomes" id="UP000603434"/>
    </source>
</evidence>
<sequence>MIALRERIKELNCLYGIAQLAERHSDSVEDLLRDLVNFLPFSWQYPEITCARIIFQGKTYQSKGFKVAKWRQSSRIFVYNEPKGEVTIFYLEERPPADEGPFLREERALLDELAERIGTAAMRISAELELQEINKQLTLERKALQEANAALRSVLARIEEEKQEIYMNIRTNIDKILMPILHELILNLPQTQRKYAEM</sequence>
<comment type="caution">
    <text evidence="2">The sequence shown here is derived from an EMBL/GenBank/DDBJ whole genome shotgun (WGS) entry which is preliminary data.</text>
</comment>
<feature type="coiled-coil region" evidence="1">
    <location>
        <begin position="127"/>
        <end position="164"/>
    </location>
</feature>
<evidence type="ECO:0000256" key="1">
    <source>
        <dbReference type="SAM" id="Coils"/>
    </source>
</evidence>
<dbReference type="AlphaFoldDB" id="A0A8J6NP24"/>
<accession>A0A8J6NP24</accession>
<dbReference type="EMBL" id="JACNJH010000209">
    <property type="protein sequence ID" value="MBC8362670.1"/>
    <property type="molecule type" value="Genomic_DNA"/>
</dbReference>
<gene>
    <name evidence="2" type="ORF">H8E23_14890</name>
</gene>
<organism evidence="2 3">
    <name type="scientific">Candidatus Desulfatibia profunda</name>
    <dbReference type="NCBI Taxonomy" id="2841695"/>
    <lineage>
        <taxon>Bacteria</taxon>
        <taxon>Pseudomonadati</taxon>
        <taxon>Thermodesulfobacteriota</taxon>
        <taxon>Desulfobacteria</taxon>
        <taxon>Desulfobacterales</taxon>
        <taxon>Desulfobacterales incertae sedis</taxon>
        <taxon>Candidatus Desulfatibia</taxon>
    </lineage>
</organism>